<gene>
    <name evidence="3" type="ORF">CSUI_011482</name>
</gene>
<proteinExistence type="predicted"/>
<organism evidence="3 4">
    <name type="scientific">Cystoisospora suis</name>
    <dbReference type="NCBI Taxonomy" id="483139"/>
    <lineage>
        <taxon>Eukaryota</taxon>
        <taxon>Sar</taxon>
        <taxon>Alveolata</taxon>
        <taxon>Apicomplexa</taxon>
        <taxon>Conoidasida</taxon>
        <taxon>Coccidia</taxon>
        <taxon>Eucoccidiorida</taxon>
        <taxon>Eimeriorina</taxon>
        <taxon>Sarcocystidae</taxon>
        <taxon>Cystoisospora</taxon>
    </lineage>
</organism>
<accession>A0A2C6KDA1</accession>
<evidence type="ECO:0000256" key="2">
    <source>
        <dbReference type="SAM" id="SignalP"/>
    </source>
</evidence>
<feature type="region of interest" description="Disordered" evidence="1">
    <location>
        <begin position="106"/>
        <end position="154"/>
    </location>
</feature>
<dbReference type="GeneID" id="94434791"/>
<keyword evidence="4" id="KW-1185">Reference proteome</keyword>
<dbReference type="RefSeq" id="XP_067916444.1">
    <property type="nucleotide sequence ID" value="XM_068071580.1"/>
</dbReference>
<dbReference type="VEuPathDB" id="ToxoDB:CSUI_011482"/>
<sequence>MRRLSVFSCAVLCFSVEPTTSVIIASSRHQRDKVYTCLKILSATEGILMRQQRQHSMVLHERSAQLHSAEDLLEEKEERLAQQQMELEAQRQLLLEKDKEIEKLQQKQKQLEEEAQAASSGKAPAFRPKIGGGPGGKAAGSPLKPGGGGGDLQRANQNLQRQLDIAEAENTRLRRETEIMKQIIEDYEKSGDDDDGDDDDDESVYYNPRFRGGGQSNPVVTAARRGSALAAKIVSPLIKQKH</sequence>
<feature type="chain" id="PRO_5012925776" evidence="2">
    <location>
        <begin position="22"/>
        <end position="242"/>
    </location>
</feature>
<evidence type="ECO:0000256" key="1">
    <source>
        <dbReference type="SAM" id="MobiDB-lite"/>
    </source>
</evidence>
<name>A0A2C6KDA1_9APIC</name>
<dbReference type="AlphaFoldDB" id="A0A2C6KDA1"/>
<dbReference type="Proteomes" id="UP000221165">
    <property type="component" value="Unassembled WGS sequence"/>
</dbReference>
<protein>
    <submittedName>
        <fullName evidence="3">Uncharacterized protein</fullName>
    </submittedName>
</protein>
<feature type="region of interest" description="Disordered" evidence="1">
    <location>
        <begin position="187"/>
        <end position="219"/>
    </location>
</feature>
<keyword evidence="2" id="KW-0732">Signal</keyword>
<comment type="caution">
    <text evidence="3">The sequence shown here is derived from an EMBL/GenBank/DDBJ whole genome shotgun (WGS) entry which is preliminary data.</text>
</comment>
<evidence type="ECO:0000313" key="4">
    <source>
        <dbReference type="Proteomes" id="UP000221165"/>
    </source>
</evidence>
<feature type="signal peptide" evidence="2">
    <location>
        <begin position="1"/>
        <end position="21"/>
    </location>
</feature>
<feature type="compositionally biased region" description="Acidic residues" evidence="1">
    <location>
        <begin position="191"/>
        <end position="203"/>
    </location>
</feature>
<evidence type="ECO:0000313" key="3">
    <source>
        <dbReference type="EMBL" id="PHJ14708.1"/>
    </source>
</evidence>
<dbReference type="EMBL" id="MIGC01012183">
    <property type="protein sequence ID" value="PHJ14708.1"/>
    <property type="molecule type" value="Genomic_DNA"/>
</dbReference>
<reference evidence="3 4" key="1">
    <citation type="journal article" date="2017" name="Int. J. Parasitol.">
        <title>The genome of the protozoan parasite Cystoisospora suis and a reverse vaccinology approach to identify vaccine candidates.</title>
        <authorList>
            <person name="Palmieri N."/>
            <person name="Shrestha A."/>
            <person name="Ruttkowski B."/>
            <person name="Beck T."/>
            <person name="Vogl C."/>
            <person name="Tomley F."/>
            <person name="Blake D.P."/>
            <person name="Joachim A."/>
        </authorList>
    </citation>
    <scope>NUCLEOTIDE SEQUENCE [LARGE SCALE GENOMIC DNA]</scope>
    <source>
        <strain evidence="3 4">Wien I</strain>
    </source>
</reference>